<dbReference type="AlphaFoldDB" id="A0A1X4JNC5"/>
<proteinExistence type="predicted"/>
<feature type="domain" description="ADP ribosyltransferase" evidence="3">
    <location>
        <begin position="145"/>
        <end position="318"/>
    </location>
</feature>
<comment type="caution">
    <text evidence="4">The sequence shown here is derived from an EMBL/GenBank/DDBJ whole genome shotgun (WGS) entry which is preliminary data.</text>
</comment>
<feature type="chain" id="PRO_5010854360" description="ADP ribosyltransferase domain-containing protein" evidence="2">
    <location>
        <begin position="28"/>
        <end position="320"/>
    </location>
</feature>
<dbReference type="Pfam" id="PF03496">
    <property type="entry name" value="ADPrib_exo_Tox"/>
    <property type="match status" value="1"/>
</dbReference>
<evidence type="ECO:0000256" key="2">
    <source>
        <dbReference type="SAM" id="SignalP"/>
    </source>
</evidence>
<accession>A0A1X4JNC5</accession>
<keyword evidence="2" id="KW-0732">Signal</keyword>
<dbReference type="SUPFAM" id="SSF56399">
    <property type="entry name" value="ADP-ribosylation"/>
    <property type="match status" value="1"/>
</dbReference>
<dbReference type="Proteomes" id="UP000193588">
    <property type="component" value="Unassembled WGS sequence"/>
</dbReference>
<feature type="signal peptide" evidence="2">
    <location>
        <begin position="1"/>
        <end position="27"/>
    </location>
</feature>
<gene>
    <name evidence="4" type="ORF">B9D04_01885</name>
</gene>
<evidence type="ECO:0000313" key="5">
    <source>
        <dbReference type="Proteomes" id="UP000193588"/>
    </source>
</evidence>
<organism evidence="4 5">
    <name type="scientific">Weissella cibaria</name>
    <dbReference type="NCBI Taxonomy" id="137591"/>
    <lineage>
        <taxon>Bacteria</taxon>
        <taxon>Bacillati</taxon>
        <taxon>Bacillota</taxon>
        <taxon>Bacilli</taxon>
        <taxon>Lactobacillales</taxon>
        <taxon>Lactobacillaceae</taxon>
        <taxon>Weissella</taxon>
    </lineage>
</organism>
<name>A0A1X4JNC5_9LACO</name>
<evidence type="ECO:0000256" key="1">
    <source>
        <dbReference type="SAM" id="MobiDB-lite"/>
    </source>
</evidence>
<sequence>MMFKLGSVLATVAVLGSLAGSSVEVSAAQTTQHNHVSAKKTVKKTTHKKNVSKQVVKKAITKKAVQAHKVSVAPKKVVPVKVSSVKVSAAKPSVKTGVGNHAPSSVKPATSTTVAKKPAPVTPATKVNANPWMSVDEPAFAKVSQIWKTTVPAASTAAITWYAGNDGYVKINDYLRGITKTADAQTTAATAAIHNAVTTYNNPKATVVYRGVSAKGLQISLHNAPLQVGALYSDNAFMSTSFDKGVAFDFAKDPSDSYVLQMTIPAGTGHGAYIAPLSKEYGLESEYLVKDHSEFKVTGFSTLTGNYNQKYHVVEMTMVK</sequence>
<dbReference type="EMBL" id="NDXJ01000003">
    <property type="protein sequence ID" value="OSP90125.1"/>
    <property type="molecule type" value="Genomic_DNA"/>
</dbReference>
<dbReference type="GO" id="GO:0005576">
    <property type="term" value="C:extracellular region"/>
    <property type="evidence" value="ECO:0007669"/>
    <property type="project" value="InterPro"/>
</dbReference>
<evidence type="ECO:0000313" key="4">
    <source>
        <dbReference type="EMBL" id="OSP90125.1"/>
    </source>
</evidence>
<dbReference type="InterPro" id="IPR003540">
    <property type="entry name" value="ADP-ribosyltransferase"/>
</dbReference>
<feature type="region of interest" description="Disordered" evidence="1">
    <location>
        <begin position="94"/>
        <end position="122"/>
    </location>
</feature>
<evidence type="ECO:0000259" key="3">
    <source>
        <dbReference type="Pfam" id="PF03496"/>
    </source>
</evidence>
<reference evidence="4 5" key="1">
    <citation type="submission" date="2017-04" db="EMBL/GenBank/DDBJ databases">
        <title>The genome sequence of Weissella cibaria isolated from wild Drosophila.</title>
        <authorList>
            <person name="Ricks N.J."/>
            <person name="Carroll C."/>
            <person name="Walters A."/>
            <person name="Newell P.D."/>
            <person name="Chaston J.M."/>
        </authorList>
    </citation>
    <scope>NUCLEOTIDE SEQUENCE [LARGE SCALE GENOMIC DNA]</scope>
    <source>
        <strain evidence="4 5">DmW_103</strain>
    </source>
</reference>
<dbReference type="Gene3D" id="3.90.176.10">
    <property type="entry name" value="Toxin ADP-ribosyltransferase, Chain A, domain 1"/>
    <property type="match status" value="1"/>
</dbReference>
<protein>
    <recommendedName>
        <fullName evidence="3">ADP ribosyltransferase domain-containing protein</fullName>
    </recommendedName>
</protein>
<dbReference type="PROSITE" id="PS51996">
    <property type="entry name" value="TR_MART"/>
    <property type="match status" value="1"/>
</dbReference>
<dbReference type="RefSeq" id="WP_085637430.1">
    <property type="nucleotide sequence ID" value="NZ_JARXOD010000004.1"/>
</dbReference>